<evidence type="ECO:0008006" key="5">
    <source>
        <dbReference type="Google" id="ProtNLM"/>
    </source>
</evidence>
<organism evidence="3 4">
    <name type="scientific">Butyrivibrio hungatei</name>
    <dbReference type="NCBI Taxonomy" id="185008"/>
    <lineage>
        <taxon>Bacteria</taxon>
        <taxon>Bacillati</taxon>
        <taxon>Bacillota</taxon>
        <taxon>Clostridia</taxon>
        <taxon>Lachnospirales</taxon>
        <taxon>Lachnospiraceae</taxon>
        <taxon>Butyrivibrio</taxon>
    </lineage>
</organism>
<dbReference type="OrthoDB" id="2005616at2"/>
<reference evidence="4" key="1">
    <citation type="submission" date="2016-10" db="EMBL/GenBank/DDBJ databases">
        <authorList>
            <person name="Varghese N."/>
            <person name="Submissions S."/>
        </authorList>
    </citation>
    <scope>NUCLEOTIDE SEQUENCE [LARGE SCALE GENOMIC DNA]</scope>
    <source>
        <strain evidence="4">XBD2006</strain>
    </source>
</reference>
<dbReference type="AlphaFoldDB" id="A0A1G5AF38"/>
<accession>A0A1G5AF38</accession>
<feature type="chain" id="PRO_5039638931" description="DUF4309 domain-containing protein" evidence="2">
    <location>
        <begin position="28"/>
        <end position="204"/>
    </location>
</feature>
<gene>
    <name evidence="3" type="ORF">SAMN02910451_00197</name>
</gene>
<evidence type="ECO:0000256" key="2">
    <source>
        <dbReference type="SAM" id="SignalP"/>
    </source>
</evidence>
<name>A0A1G5AF38_9FIRM</name>
<dbReference type="PROSITE" id="PS51257">
    <property type="entry name" value="PROKAR_LIPOPROTEIN"/>
    <property type="match status" value="1"/>
</dbReference>
<evidence type="ECO:0000313" key="3">
    <source>
        <dbReference type="EMBL" id="SCX76513.1"/>
    </source>
</evidence>
<dbReference type="Proteomes" id="UP000183047">
    <property type="component" value="Unassembled WGS sequence"/>
</dbReference>
<proteinExistence type="predicted"/>
<dbReference type="RefSeq" id="WP_074461040.1">
    <property type="nucleotide sequence ID" value="NZ_FMUR01000003.1"/>
</dbReference>
<evidence type="ECO:0000313" key="4">
    <source>
        <dbReference type="Proteomes" id="UP000183047"/>
    </source>
</evidence>
<feature type="signal peptide" evidence="2">
    <location>
        <begin position="1"/>
        <end position="27"/>
    </location>
</feature>
<feature type="region of interest" description="Disordered" evidence="1">
    <location>
        <begin position="29"/>
        <end position="59"/>
    </location>
</feature>
<evidence type="ECO:0000256" key="1">
    <source>
        <dbReference type="SAM" id="MobiDB-lite"/>
    </source>
</evidence>
<dbReference type="EMBL" id="FMUR01000003">
    <property type="protein sequence ID" value="SCX76513.1"/>
    <property type="molecule type" value="Genomic_DNA"/>
</dbReference>
<feature type="compositionally biased region" description="Low complexity" evidence="1">
    <location>
        <begin position="37"/>
        <end position="48"/>
    </location>
</feature>
<keyword evidence="4" id="KW-1185">Reference proteome</keyword>
<sequence>MKKRNITAIIIASSIMMLSLVGCGVTAESDDGVSVGTESESPESTATETPDEEEDFSSELVTYKPSNPTAADASFEYNGNTVTYAKDDIEKIKSALGKPALEDQAPSSDDPSDKLYTYGEFPNSVDLTEIGGKASTITIYDTSIKTSRGISIGSTYKDVIAAYGDAEISKLDGSNEVDYAFDNYVLIFFFDNNEKVNAILYGDE</sequence>
<keyword evidence="2" id="KW-0732">Signal</keyword>
<protein>
    <recommendedName>
        <fullName evidence="5">DUF4309 domain-containing protein</fullName>
    </recommendedName>
</protein>